<keyword evidence="9" id="KW-1185">Reference proteome</keyword>
<feature type="transmembrane region" description="Helical" evidence="7">
    <location>
        <begin position="94"/>
        <end position="121"/>
    </location>
</feature>
<feature type="transmembrane region" description="Helical" evidence="7">
    <location>
        <begin position="303"/>
        <end position="323"/>
    </location>
</feature>
<comment type="subcellular location">
    <subcellularLocation>
        <location evidence="1">Membrane</location>
        <topology evidence="1">Multi-pass membrane protein</topology>
    </subcellularLocation>
</comment>
<evidence type="ECO:0000256" key="5">
    <source>
        <dbReference type="ARBA" id="ARBA00023136"/>
    </source>
</evidence>
<feature type="transmembrane region" description="Helical" evidence="7">
    <location>
        <begin position="6"/>
        <end position="27"/>
    </location>
</feature>
<evidence type="ECO:0000256" key="3">
    <source>
        <dbReference type="ARBA" id="ARBA00022692"/>
    </source>
</evidence>
<organism evidence="8">
    <name type="scientific">Oppiella nova</name>
    <dbReference type="NCBI Taxonomy" id="334625"/>
    <lineage>
        <taxon>Eukaryota</taxon>
        <taxon>Metazoa</taxon>
        <taxon>Ecdysozoa</taxon>
        <taxon>Arthropoda</taxon>
        <taxon>Chelicerata</taxon>
        <taxon>Arachnida</taxon>
        <taxon>Acari</taxon>
        <taxon>Acariformes</taxon>
        <taxon>Sarcoptiformes</taxon>
        <taxon>Oribatida</taxon>
        <taxon>Brachypylina</taxon>
        <taxon>Oppioidea</taxon>
        <taxon>Oppiidae</taxon>
        <taxon>Oppiella</taxon>
    </lineage>
</organism>
<evidence type="ECO:0000256" key="7">
    <source>
        <dbReference type="SAM" id="Phobius"/>
    </source>
</evidence>
<dbReference type="InterPro" id="IPR050799">
    <property type="entry name" value="ZIP_Transporter"/>
</dbReference>
<dbReference type="PANTHER" id="PTHR12191:SF37">
    <property type="entry name" value="ZINC TRANSPORTER FOI"/>
    <property type="match status" value="1"/>
</dbReference>
<dbReference type="OrthoDB" id="200954at2759"/>
<gene>
    <name evidence="8" type="ORF">ONB1V03_LOCUS1701</name>
</gene>
<evidence type="ECO:0000256" key="1">
    <source>
        <dbReference type="ARBA" id="ARBA00004141"/>
    </source>
</evidence>
<dbReference type="GO" id="GO:0005886">
    <property type="term" value="C:plasma membrane"/>
    <property type="evidence" value="ECO:0007669"/>
    <property type="project" value="TreeGrafter"/>
</dbReference>
<feature type="transmembrane region" description="Helical" evidence="7">
    <location>
        <begin position="329"/>
        <end position="345"/>
    </location>
</feature>
<name>A0A7R9LDX3_9ACAR</name>
<feature type="transmembrane region" description="Helical" evidence="7">
    <location>
        <begin position="39"/>
        <end position="57"/>
    </location>
</feature>
<dbReference type="EMBL" id="OC915158">
    <property type="protein sequence ID" value="CAD7638971.1"/>
    <property type="molecule type" value="Genomic_DNA"/>
</dbReference>
<evidence type="ECO:0000256" key="2">
    <source>
        <dbReference type="ARBA" id="ARBA00006939"/>
    </source>
</evidence>
<keyword evidence="5 7" id="KW-0472">Membrane</keyword>
<feature type="compositionally biased region" description="Basic and acidic residues" evidence="6">
    <location>
        <begin position="130"/>
        <end position="143"/>
    </location>
</feature>
<dbReference type="GO" id="GO:0071578">
    <property type="term" value="P:zinc ion import across plasma membrane"/>
    <property type="evidence" value="ECO:0007669"/>
    <property type="project" value="TreeGrafter"/>
</dbReference>
<dbReference type="GO" id="GO:0140410">
    <property type="term" value="F:monoatomic cation:bicarbonate symporter activity"/>
    <property type="evidence" value="ECO:0007669"/>
    <property type="project" value="TreeGrafter"/>
</dbReference>
<dbReference type="Pfam" id="PF02535">
    <property type="entry name" value="Zip"/>
    <property type="match status" value="1"/>
</dbReference>
<dbReference type="PANTHER" id="PTHR12191">
    <property type="entry name" value="SOLUTE CARRIER FAMILY 39"/>
    <property type="match status" value="1"/>
</dbReference>
<evidence type="ECO:0000256" key="4">
    <source>
        <dbReference type="ARBA" id="ARBA00022989"/>
    </source>
</evidence>
<feature type="compositionally biased region" description="Polar residues" evidence="6">
    <location>
        <begin position="144"/>
        <end position="155"/>
    </location>
</feature>
<evidence type="ECO:0000313" key="8">
    <source>
        <dbReference type="EMBL" id="CAD7638971.1"/>
    </source>
</evidence>
<evidence type="ECO:0000313" key="9">
    <source>
        <dbReference type="Proteomes" id="UP000728032"/>
    </source>
</evidence>
<dbReference type="Proteomes" id="UP000728032">
    <property type="component" value="Unassembled WGS sequence"/>
</dbReference>
<accession>A0A7R9LDX3</accession>
<evidence type="ECO:0000256" key="6">
    <source>
        <dbReference type="SAM" id="MobiDB-lite"/>
    </source>
</evidence>
<feature type="region of interest" description="Disordered" evidence="6">
    <location>
        <begin position="68"/>
        <end position="87"/>
    </location>
</feature>
<dbReference type="AlphaFoldDB" id="A0A7R9LDX3"/>
<dbReference type="GO" id="GO:0030003">
    <property type="term" value="P:intracellular monoatomic cation homeostasis"/>
    <property type="evidence" value="ECO:0007669"/>
    <property type="project" value="TreeGrafter"/>
</dbReference>
<dbReference type="InterPro" id="IPR003689">
    <property type="entry name" value="ZIP"/>
</dbReference>
<reference evidence="8" key="1">
    <citation type="submission" date="2020-11" db="EMBL/GenBank/DDBJ databases">
        <authorList>
            <person name="Tran Van P."/>
        </authorList>
    </citation>
    <scope>NUCLEOTIDE SEQUENCE</scope>
</reference>
<sequence>MDEWLMASGAVVAVSSVGLLSILLIPIIQRDHHSDVIQLLVGLAIGTLTGDALLHLLPHAFSSHLHLKDSHKEDNETSGHSSADDHPSGHHSDLVWFGLMALLAIIAFLAFERVVTIITDLCNKSHKKSKMDGYNRSVGDKISNHNMTSEVTSPSELEKLNLNNESKVNPEDNKLTKESIEGDCLSANPSTAQHDIQMTEQCHRETRVYPHPDPDRGFVIELTDHHHHHQRQTPRSQSVIYTVITGDGLHNFCDGIAIGVAFAGSGVGGGLSTTIAVLCHELPHEVGDFAVLLRAGLSVKRAIIYNILSAFLCFVGMSVGVLVGRINDAWLSAAIAGMFLYIALVDMIPQLDCCPTQSGTTRAFKLTVQLIGISIGVAIMCVISIYEESIKFEF</sequence>
<feature type="region of interest" description="Disordered" evidence="6">
    <location>
        <begin position="129"/>
        <end position="155"/>
    </location>
</feature>
<keyword evidence="4 7" id="KW-1133">Transmembrane helix</keyword>
<dbReference type="EMBL" id="CAJPVJ010000333">
    <property type="protein sequence ID" value="CAG2162101.1"/>
    <property type="molecule type" value="Genomic_DNA"/>
</dbReference>
<proteinExistence type="inferred from homology"/>
<protein>
    <submittedName>
        <fullName evidence="8">Uncharacterized protein</fullName>
    </submittedName>
</protein>
<comment type="similarity">
    <text evidence="2">Belongs to the ZIP transporter (TC 2.A.5) family.</text>
</comment>
<feature type="transmembrane region" description="Helical" evidence="7">
    <location>
        <begin position="366"/>
        <end position="386"/>
    </location>
</feature>
<dbReference type="GO" id="GO:0005385">
    <property type="term" value="F:zinc ion transmembrane transporter activity"/>
    <property type="evidence" value="ECO:0007669"/>
    <property type="project" value="TreeGrafter"/>
</dbReference>
<keyword evidence="3 7" id="KW-0812">Transmembrane</keyword>